<evidence type="ECO:0000256" key="1">
    <source>
        <dbReference type="ARBA" id="ARBA00006432"/>
    </source>
</evidence>
<dbReference type="SUPFAM" id="SSF56801">
    <property type="entry name" value="Acetyl-CoA synthetase-like"/>
    <property type="match status" value="1"/>
</dbReference>
<dbReference type="InterPro" id="IPR000873">
    <property type="entry name" value="AMP-dep_synth/lig_dom"/>
</dbReference>
<dbReference type="Pfam" id="PF00501">
    <property type="entry name" value="AMP-binding"/>
    <property type="match status" value="1"/>
</dbReference>
<organism evidence="5 6">
    <name type="scientific">Cryobacterium glucosi</name>
    <dbReference type="NCBI Taxonomy" id="1259175"/>
    <lineage>
        <taxon>Bacteria</taxon>
        <taxon>Bacillati</taxon>
        <taxon>Actinomycetota</taxon>
        <taxon>Actinomycetes</taxon>
        <taxon>Micrococcales</taxon>
        <taxon>Microbacteriaceae</taxon>
        <taxon>Cryobacterium</taxon>
    </lineage>
</organism>
<sequence length="529" mass="56078">MIIASTHPDVEIPDLSVYDYLFGSITEEDRDRTAMIDAATGLSTSYRELLAGIDAVAGALFARGIGLGDVVALHAPNSTAFAIMFHGILRAGATATTINSLYGAAEIASQLRDSQARLLFTVTPFLPQASEAATLAGLAADAVALLDHDGSRLSLADLILEGHPAPVVVFDPATHVAVLPYSSGTTGRPKGVILTHRNLVANVAQAIPVLEGTPDDRVLAVLPFFHIYGMTVLLNIALAARATVITMARFELPEFLRLIQDYRATYVFIAPPIAVALAKHPLVDDYDLSSLRTLFSGAAPLDASLAHAVADRLGCQVRQGYGMSELSPISHAMPRGRDDIPHGVVGLALPNIECKLVDPETGLAIALPDVGVSEPGELLVRGPNVMLGYLGNEQATREILEDDGFLHTGDIATVSAEGYVTIIDRLKELIKYKGYQVAPAELEALLLSHPAIADAAVVGAVDADGQEVPKAFVVVLPGHVLTPEEVMTFVAERVAPHKKVRQVAFIDVIPKSTSGKILRKDLRALAPTP</sequence>
<dbReference type="InterPro" id="IPR045851">
    <property type="entry name" value="AMP-bd_C_sf"/>
</dbReference>
<keyword evidence="6" id="KW-1185">Reference proteome</keyword>
<proteinExistence type="inferred from homology"/>
<evidence type="ECO:0000259" key="3">
    <source>
        <dbReference type="Pfam" id="PF00501"/>
    </source>
</evidence>
<evidence type="ECO:0000259" key="4">
    <source>
        <dbReference type="Pfam" id="PF13193"/>
    </source>
</evidence>
<dbReference type="InterPro" id="IPR042099">
    <property type="entry name" value="ANL_N_sf"/>
</dbReference>
<comment type="similarity">
    <text evidence="1">Belongs to the ATP-dependent AMP-binding enzyme family.</text>
</comment>
<evidence type="ECO:0000313" key="6">
    <source>
        <dbReference type="Proteomes" id="UP000297604"/>
    </source>
</evidence>
<comment type="caution">
    <text evidence="5">The sequence shown here is derived from an EMBL/GenBank/DDBJ whole genome shotgun (WGS) entry which is preliminary data.</text>
</comment>
<feature type="domain" description="AMP-dependent synthetase/ligase" evidence="3">
    <location>
        <begin position="28"/>
        <end position="390"/>
    </location>
</feature>
<dbReference type="PROSITE" id="PS00455">
    <property type="entry name" value="AMP_BINDING"/>
    <property type="match status" value="1"/>
</dbReference>
<protein>
    <submittedName>
        <fullName evidence="5">4-coumarate--CoA ligase family protein</fullName>
    </submittedName>
</protein>
<reference evidence="5 6" key="1">
    <citation type="submission" date="2019-03" db="EMBL/GenBank/DDBJ databases">
        <title>Genomics of glacier-inhabiting Cryobacterium strains.</title>
        <authorList>
            <person name="Liu Q."/>
            <person name="Xin Y.-H."/>
        </authorList>
    </citation>
    <scope>NUCLEOTIDE SEQUENCE [LARGE SCALE GENOMIC DNA]</scope>
    <source>
        <strain evidence="5 6">MDB1-5</strain>
    </source>
</reference>
<name>A0ABY2IJB5_9MICO</name>
<dbReference type="Gene3D" id="3.40.50.12780">
    <property type="entry name" value="N-terminal domain of ligase-like"/>
    <property type="match status" value="1"/>
</dbReference>
<dbReference type="EMBL" id="SOFS01000040">
    <property type="protein sequence ID" value="TFC17604.1"/>
    <property type="molecule type" value="Genomic_DNA"/>
</dbReference>
<evidence type="ECO:0000313" key="5">
    <source>
        <dbReference type="EMBL" id="TFC17604.1"/>
    </source>
</evidence>
<keyword evidence="2 5" id="KW-0436">Ligase</keyword>
<feature type="domain" description="AMP-binding enzyme C-terminal" evidence="4">
    <location>
        <begin position="441"/>
        <end position="516"/>
    </location>
</feature>
<dbReference type="Proteomes" id="UP000297604">
    <property type="component" value="Unassembled WGS sequence"/>
</dbReference>
<evidence type="ECO:0000256" key="2">
    <source>
        <dbReference type="ARBA" id="ARBA00022598"/>
    </source>
</evidence>
<dbReference type="PANTHER" id="PTHR24096">
    <property type="entry name" value="LONG-CHAIN-FATTY-ACID--COA LIGASE"/>
    <property type="match status" value="1"/>
</dbReference>
<dbReference type="PANTHER" id="PTHR24096:SF149">
    <property type="entry name" value="AMP-BINDING DOMAIN-CONTAINING PROTEIN-RELATED"/>
    <property type="match status" value="1"/>
</dbReference>
<gene>
    <name evidence="5" type="ORF">E3O46_16055</name>
</gene>
<dbReference type="Gene3D" id="3.30.300.30">
    <property type="match status" value="1"/>
</dbReference>
<dbReference type="InterPro" id="IPR020845">
    <property type="entry name" value="AMP-binding_CS"/>
</dbReference>
<dbReference type="Pfam" id="PF13193">
    <property type="entry name" value="AMP-binding_C"/>
    <property type="match status" value="1"/>
</dbReference>
<accession>A0ABY2IJB5</accession>
<dbReference type="InterPro" id="IPR025110">
    <property type="entry name" value="AMP-bd_C"/>
</dbReference>
<dbReference type="GO" id="GO:0016874">
    <property type="term" value="F:ligase activity"/>
    <property type="evidence" value="ECO:0007669"/>
    <property type="project" value="UniProtKB-KW"/>
</dbReference>